<dbReference type="AlphaFoldDB" id="A0A0K1IZG4"/>
<protein>
    <recommendedName>
        <fullName evidence="3">Restriction endonuclease</fullName>
    </recommendedName>
</protein>
<name>A0A0K1IZG4_HALGI</name>
<organism evidence="1 2">
    <name type="scientific">Haloferax gibbonsii</name>
    <dbReference type="NCBI Taxonomy" id="35746"/>
    <lineage>
        <taxon>Archaea</taxon>
        <taxon>Methanobacteriati</taxon>
        <taxon>Methanobacteriota</taxon>
        <taxon>Stenosarchaea group</taxon>
        <taxon>Halobacteria</taxon>
        <taxon>Halobacteriales</taxon>
        <taxon>Haloferacaceae</taxon>
        <taxon>Haloferax</taxon>
    </lineage>
</organism>
<dbReference type="KEGG" id="hgi:ABY42_18785"/>
<proteinExistence type="predicted"/>
<sequence>MEELHDLIESYAVAGIILPLTLNTFSEEDYVKELVKALTAEHEYKKELFDEQGIGKEDIRWKLEDHPSLIKSKLSTLRTLRENSINEQAGIGRTIWTEFEKVCKAAFAYLDFELEVGQGGVDNEGSEVADAVIGYPTMKIPDRVEISRLHGIVDAKSASKADFDSEAVSKQLDYFDEIKGNKLYHSFTKLHLFVVFDFDADKMLDWYETAKLHYPDGTGMVVLTAEALRSMVDLNQSLLTLSAVNRGAVDRRHVFRYFFDPQLYTRPEFADIADMPDLFRWNATESNTQSRYGAEDELLIVTQKMVLDWVNRSRSREHGTDPIFRVDSSD</sequence>
<dbReference type="EMBL" id="CP011950">
    <property type="protein sequence ID" value="AKU09861.1"/>
    <property type="molecule type" value="Genomic_DNA"/>
</dbReference>
<dbReference type="PATRIC" id="fig|35746.4.peg.4133"/>
<dbReference type="Proteomes" id="UP000066124">
    <property type="component" value="Plasmid pHG3"/>
</dbReference>
<geneLocation type="plasmid" evidence="1 2">
    <name>pHG3</name>
</geneLocation>
<reference evidence="2" key="1">
    <citation type="journal article" date="2015" name="J. Biotechnol.">
        <title>Complete genome sequence of Haloferax gibbonsii strain ARA6, a potential producer of polyhydroxyalkanoates and halocins isolated from Araruama, Rio de Janeiro, Brasil.</title>
        <authorList>
            <person name="Pinto L.H."/>
            <person name="D'Alincourt Carvalho-Assef A.P."/>
            <person name="Vieira R.P."/>
            <person name="Clementino M.M."/>
            <person name="Albano R.M."/>
        </authorList>
    </citation>
    <scope>NUCLEOTIDE SEQUENCE [LARGE SCALE GENOMIC DNA]</scope>
    <source>
        <strain evidence="2">ARA6</strain>
        <plasmid evidence="2">Plasmid pHG3</plasmid>
    </source>
</reference>
<accession>A0A0K1IZG4</accession>
<evidence type="ECO:0000313" key="2">
    <source>
        <dbReference type="Proteomes" id="UP000066124"/>
    </source>
</evidence>
<keyword evidence="1" id="KW-0614">Plasmid</keyword>
<evidence type="ECO:0000313" key="1">
    <source>
        <dbReference type="EMBL" id="AKU09861.1"/>
    </source>
</evidence>
<evidence type="ECO:0008006" key="3">
    <source>
        <dbReference type="Google" id="ProtNLM"/>
    </source>
</evidence>
<gene>
    <name evidence="1" type="ORF">ABY42_18785</name>
</gene>